<sequence length="153" mass="16822">MRITGYTDYSLRVLIYLSLQGDRLATIQEVADRYQISKNHLMKVVHQLTLKGYLDSVRGKKGGVRLRLSPSEINIGVLVREMEPDLNLVECFGPDNNCVISPVCSLKGVLGEALDAFLATLDRYTLSDIVPGKDAPHLIRLLNIPTEGSAAAV</sequence>
<gene>
    <name evidence="2" type="ORF">CK501_03460</name>
</gene>
<dbReference type="PROSITE" id="PS01332">
    <property type="entry name" value="HTH_RRF2_1"/>
    <property type="match status" value="1"/>
</dbReference>
<dbReference type="RefSeq" id="WP_095616307.1">
    <property type="nucleotide sequence ID" value="NZ_NSKD01000001.1"/>
</dbReference>
<proteinExistence type="predicted"/>
<dbReference type="InterPro" id="IPR036388">
    <property type="entry name" value="WH-like_DNA-bd_sf"/>
</dbReference>
<dbReference type="Proteomes" id="UP000218896">
    <property type="component" value="Unassembled WGS sequence"/>
</dbReference>
<evidence type="ECO:0000313" key="3">
    <source>
        <dbReference type="Proteomes" id="UP000218896"/>
    </source>
</evidence>
<dbReference type="AlphaFoldDB" id="A0A2A2FC77"/>
<dbReference type="PROSITE" id="PS51197">
    <property type="entry name" value="HTH_RRF2_2"/>
    <property type="match status" value="1"/>
</dbReference>
<dbReference type="SUPFAM" id="SSF46785">
    <property type="entry name" value="Winged helix' DNA-binding domain"/>
    <property type="match status" value="1"/>
</dbReference>
<dbReference type="InterPro" id="IPR036390">
    <property type="entry name" value="WH_DNA-bd_sf"/>
</dbReference>
<dbReference type="InterPro" id="IPR000944">
    <property type="entry name" value="Tscrpt_reg_Rrf2"/>
</dbReference>
<name>A0A2A2FC77_9GAMM</name>
<dbReference type="InterPro" id="IPR030489">
    <property type="entry name" value="TR_Rrf2-type_CS"/>
</dbReference>
<organism evidence="2 3">
    <name type="scientific">Halovibrio salipaludis</name>
    <dbReference type="NCBI Taxonomy" id="2032626"/>
    <lineage>
        <taxon>Bacteria</taxon>
        <taxon>Pseudomonadati</taxon>
        <taxon>Pseudomonadota</taxon>
        <taxon>Gammaproteobacteria</taxon>
        <taxon>Oceanospirillales</taxon>
        <taxon>Halomonadaceae</taxon>
        <taxon>Halovibrio</taxon>
    </lineage>
</organism>
<keyword evidence="1" id="KW-0238">DNA-binding</keyword>
<accession>A0A2A2FC77</accession>
<dbReference type="PANTHER" id="PTHR33221">
    <property type="entry name" value="WINGED HELIX-TURN-HELIX TRANSCRIPTIONAL REGULATOR, RRF2 FAMILY"/>
    <property type="match status" value="1"/>
</dbReference>
<reference evidence="2 3" key="1">
    <citation type="submission" date="2017-08" db="EMBL/GenBank/DDBJ databases">
        <title>Halovibrio sewagensis sp. nov., isolated from wastewater of high salinity.</title>
        <authorList>
            <person name="Dong X."/>
            <person name="Zhang G."/>
        </authorList>
    </citation>
    <scope>NUCLEOTIDE SEQUENCE [LARGE SCALE GENOMIC DNA]</scope>
    <source>
        <strain evidence="2 3">YL5-2</strain>
    </source>
</reference>
<evidence type="ECO:0000256" key="1">
    <source>
        <dbReference type="ARBA" id="ARBA00023125"/>
    </source>
</evidence>
<keyword evidence="3" id="KW-1185">Reference proteome</keyword>
<comment type="caution">
    <text evidence="2">The sequence shown here is derived from an EMBL/GenBank/DDBJ whole genome shotgun (WGS) entry which is preliminary data.</text>
</comment>
<dbReference type="GO" id="GO:0003677">
    <property type="term" value="F:DNA binding"/>
    <property type="evidence" value="ECO:0007669"/>
    <property type="project" value="UniProtKB-KW"/>
</dbReference>
<dbReference type="Gene3D" id="1.10.10.10">
    <property type="entry name" value="Winged helix-like DNA-binding domain superfamily/Winged helix DNA-binding domain"/>
    <property type="match status" value="1"/>
</dbReference>
<evidence type="ECO:0000313" key="2">
    <source>
        <dbReference type="EMBL" id="PAU82212.1"/>
    </source>
</evidence>
<dbReference type="OrthoDB" id="9795923at2"/>
<dbReference type="PANTHER" id="PTHR33221:SF4">
    <property type="entry name" value="HTH-TYPE TRANSCRIPTIONAL REPRESSOR NSRR"/>
    <property type="match status" value="1"/>
</dbReference>
<protein>
    <submittedName>
        <fullName evidence="2">Rrf2 family transcriptional regulator</fullName>
    </submittedName>
</protein>
<dbReference type="GO" id="GO:0003700">
    <property type="term" value="F:DNA-binding transcription factor activity"/>
    <property type="evidence" value="ECO:0007669"/>
    <property type="project" value="TreeGrafter"/>
</dbReference>
<dbReference type="GO" id="GO:0005829">
    <property type="term" value="C:cytosol"/>
    <property type="evidence" value="ECO:0007669"/>
    <property type="project" value="TreeGrafter"/>
</dbReference>
<dbReference type="Pfam" id="PF02082">
    <property type="entry name" value="Rrf2"/>
    <property type="match status" value="1"/>
</dbReference>
<dbReference type="NCBIfam" id="TIGR00738">
    <property type="entry name" value="rrf2_super"/>
    <property type="match status" value="1"/>
</dbReference>
<dbReference type="EMBL" id="NSKD01000001">
    <property type="protein sequence ID" value="PAU82212.1"/>
    <property type="molecule type" value="Genomic_DNA"/>
</dbReference>